<keyword evidence="2" id="KW-1185">Reference proteome</keyword>
<dbReference type="EMBL" id="FNDN01000004">
    <property type="protein sequence ID" value="SDH95979.1"/>
    <property type="molecule type" value="Genomic_DNA"/>
</dbReference>
<dbReference type="AlphaFoldDB" id="A0A1G8GNN1"/>
<dbReference type="RefSeq" id="WP_072737126.1">
    <property type="nucleotide sequence ID" value="NZ_CP048813.1"/>
</dbReference>
<dbReference type="PANTHER" id="PTHR48098:SF1">
    <property type="entry name" value="DIACYLGLYCEROL ACYLTRANSFERASE_MYCOLYLTRANSFERASE AG85A"/>
    <property type="match status" value="1"/>
</dbReference>
<dbReference type="OrthoDB" id="3723842at2"/>
<dbReference type="InterPro" id="IPR029058">
    <property type="entry name" value="AB_hydrolase_fold"/>
</dbReference>
<keyword evidence="1" id="KW-0378">Hydrolase</keyword>
<evidence type="ECO:0000313" key="1">
    <source>
        <dbReference type="EMBL" id="SDH95979.1"/>
    </source>
</evidence>
<dbReference type="SUPFAM" id="SSF53474">
    <property type="entry name" value="alpha/beta-Hydrolases"/>
    <property type="match status" value="1"/>
</dbReference>
<reference evidence="1 2" key="1">
    <citation type="submission" date="2016-10" db="EMBL/GenBank/DDBJ databases">
        <authorList>
            <person name="de Groot N.N."/>
        </authorList>
    </citation>
    <scope>NUCLEOTIDE SEQUENCE [LARGE SCALE GENOMIC DNA]</scope>
    <source>
        <strain evidence="1 2">DSM 44892</strain>
    </source>
</reference>
<sequence length="433" mass="46276">MEWLSRLDVISGPVPPIVTAFGVAGALWLLAGRAPWYRRQALPICAVAAVVVTALLWVLVEKVLRPFPDPIELPVYLWIGAALLALLLVVPRALVRRRVRSAVAAVVAALAVLLTSALQINLVFDAYPTLGTVVGREEFDRRSAADVEVRTENVVTGTPLQGAWTPPAGMPDRGSVVTMPVPGPVSGFAARDAEVYFPPAYFTDPRPLLPVLVLLAGQPGSPEDWLAGGRMATTMDEFARGHDGLAPIVVVADGTGSQFANPLCVDSAAGNVDTYLSTDVPAWVRSTLQVDEDPRAWAIGGLSYGGTCALQMATNHPQVYPTFLDISGQEEPTLGDRQRTLDEAFGGDEQAFEKVNPLDILARERFPDSAGVFVVGSDDADYRPGAQKVYQAAKDAGMDVRYVELPGGHSFAVWSAGLEQELGWLAQRLGITG</sequence>
<dbReference type="GO" id="GO:0016747">
    <property type="term" value="F:acyltransferase activity, transferring groups other than amino-acyl groups"/>
    <property type="evidence" value="ECO:0007669"/>
    <property type="project" value="TreeGrafter"/>
</dbReference>
<dbReference type="GO" id="GO:0016787">
    <property type="term" value="F:hydrolase activity"/>
    <property type="evidence" value="ECO:0007669"/>
    <property type="project" value="UniProtKB-KW"/>
</dbReference>
<dbReference type="Proteomes" id="UP000183263">
    <property type="component" value="Unassembled WGS sequence"/>
</dbReference>
<gene>
    <name evidence="1" type="ORF">SAMN05444695_104157</name>
</gene>
<accession>A0A1G8GNN1</accession>
<protein>
    <submittedName>
        <fullName evidence="1">S-formylglutathione hydrolase FrmB</fullName>
    </submittedName>
</protein>
<name>A0A1G8GNN1_9NOCA</name>
<dbReference type="InterPro" id="IPR050583">
    <property type="entry name" value="Mycobacterial_A85_antigen"/>
</dbReference>
<dbReference type="Gene3D" id="3.40.50.1820">
    <property type="entry name" value="alpha/beta hydrolase"/>
    <property type="match status" value="1"/>
</dbReference>
<dbReference type="PANTHER" id="PTHR48098">
    <property type="entry name" value="ENTEROCHELIN ESTERASE-RELATED"/>
    <property type="match status" value="1"/>
</dbReference>
<evidence type="ECO:0000313" key="2">
    <source>
        <dbReference type="Proteomes" id="UP000183263"/>
    </source>
</evidence>
<dbReference type="InterPro" id="IPR000801">
    <property type="entry name" value="Esterase-like"/>
</dbReference>
<dbReference type="Pfam" id="PF00756">
    <property type="entry name" value="Esterase"/>
    <property type="match status" value="1"/>
</dbReference>
<organism evidence="1 2">
    <name type="scientific">Rhodococcus triatomae</name>
    <dbReference type="NCBI Taxonomy" id="300028"/>
    <lineage>
        <taxon>Bacteria</taxon>
        <taxon>Bacillati</taxon>
        <taxon>Actinomycetota</taxon>
        <taxon>Actinomycetes</taxon>
        <taxon>Mycobacteriales</taxon>
        <taxon>Nocardiaceae</taxon>
        <taxon>Rhodococcus</taxon>
    </lineage>
</organism>
<proteinExistence type="predicted"/>